<gene>
    <name evidence="1" type="ORF">G4D63_09175</name>
</gene>
<evidence type="ECO:0000313" key="1">
    <source>
        <dbReference type="EMBL" id="NEY71918.1"/>
    </source>
</evidence>
<dbReference type="AlphaFoldDB" id="A0A6M0QA27"/>
<dbReference type="RefSeq" id="WP_163179336.1">
    <property type="nucleotide sequence ID" value="NZ_JAAIWM010000002.1"/>
</dbReference>
<protein>
    <submittedName>
        <fullName evidence="1">DUF2953 domain-containing protein</fullName>
    </submittedName>
</protein>
<comment type="caution">
    <text evidence="1">The sequence shown here is derived from an EMBL/GenBank/DDBJ whole genome shotgun (WGS) entry which is preliminary data.</text>
</comment>
<sequence>MIWYFILSGILMLLFFIFISELHIKIDYVHAQDNDQLSIMLRLWFFRFTIKVPLIKVDKDSNSVVFEQEIQTGSPTGQPQEKPKDVTSNELVNGFKNIKEIIEHVVGLHKIVRAFLKKVTVHKLEWHSNLGLGDAALTGMLVGAGWTIKGSIIGVLSQYMILKTSPTVTITPFFQQTFSHTKLSCMLSFRIGNAILAGLRIVKYWKGGLPSFAGGPSFLKSKNSEKSI</sequence>
<proteinExistence type="predicted"/>
<accession>A0A6M0QA27</accession>
<dbReference type="InterPro" id="IPR021338">
    <property type="entry name" value="DUF2953"/>
</dbReference>
<evidence type="ECO:0000313" key="2">
    <source>
        <dbReference type="Proteomes" id="UP000481043"/>
    </source>
</evidence>
<keyword evidence="2" id="KW-1185">Reference proteome</keyword>
<dbReference type="Pfam" id="PF11167">
    <property type="entry name" value="DUF2953"/>
    <property type="match status" value="1"/>
</dbReference>
<dbReference type="EMBL" id="JAAIWM010000002">
    <property type="protein sequence ID" value="NEY71918.1"/>
    <property type="molecule type" value="Genomic_DNA"/>
</dbReference>
<reference evidence="1 2" key="1">
    <citation type="submission" date="2020-02" db="EMBL/GenBank/DDBJ databases">
        <title>Bacillus aquiflavi sp. nov., isolated from yellow water of strong flavor Chinese baijiu in Yibin region of China.</title>
        <authorList>
            <person name="Xie J."/>
        </authorList>
    </citation>
    <scope>NUCLEOTIDE SEQUENCE [LARGE SCALE GENOMIC DNA]</scope>
    <source>
        <strain evidence="1 2">SA4</strain>
    </source>
</reference>
<dbReference type="Proteomes" id="UP000481043">
    <property type="component" value="Unassembled WGS sequence"/>
</dbReference>
<organism evidence="1 2">
    <name type="scientific">Bacillus mesophilus</name>
    <dbReference type="NCBI Taxonomy" id="1808955"/>
    <lineage>
        <taxon>Bacteria</taxon>
        <taxon>Bacillati</taxon>
        <taxon>Bacillota</taxon>
        <taxon>Bacilli</taxon>
        <taxon>Bacillales</taxon>
        <taxon>Bacillaceae</taxon>
        <taxon>Bacillus</taxon>
    </lineage>
</organism>
<name>A0A6M0QA27_9BACI</name>